<dbReference type="OMA" id="CCINTKS"/>
<dbReference type="SUPFAM" id="SSF54117">
    <property type="entry name" value="Interleukin 8-like chemokines"/>
    <property type="match status" value="1"/>
</dbReference>
<name>A0A672JDB7_SALFA</name>
<accession>A0A672JDB7</accession>
<proteinExistence type="predicted"/>
<feature type="chain" id="PRO_5025532405" description="Chemokine interleukin-8-like domain-containing protein" evidence="2">
    <location>
        <begin position="23"/>
        <end position="97"/>
    </location>
</feature>
<evidence type="ECO:0000313" key="4">
    <source>
        <dbReference type="Ensembl" id="ENSSFAP00005052188.1"/>
    </source>
</evidence>
<sequence length="97" mass="11027">MDLKVLCVIVCFYALTLTYTEAGIPKCCVTTKTEIPEHVLRKVQRWKMQTNTGACNTAALILHVKGLRKPVCAHPKIMAILTRIRRKMKRSARGFKN</sequence>
<evidence type="ECO:0000256" key="1">
    <source>
        <dbReference type="ARBA" id="ARBA00022514"/>
    </source>
</evidence>
<reference evidence="4" key="3">
    <citation type="submission" date="2025-09" db="UniProtKB">
        <authorList>
            <consortium name="Ensembl"/>
        </authorList>
    </citation>
    <scope>IDENTIFICATION</scope>
</reference>
<feature type="domain" description="Chemokine interleukin-8-like" evidence="3">
    <location>
        <begin position="26"/>
        <end position="76"/>
    </location>
</feature>
<protein>
    <recommendedName>
        <fullName evidence="3">Chemokine interleukin-8-like domain-containing protein</fullName>
    </recommendedName>
</protein>
<dbReference type="FunCoup" id="A0A672JDB7">
    <property type="interactions" value="606"/>
</dbReference>
<dbReference type="GO" id="GO:0006955">
    <property type="term" value="P:immune response"/>
    <property type="evidence" value="ECO:0007669"/>
    <property type="project" value="InterPro"/>
</dbReference>
<evidence type="ECO:0000313" key="5">
    <source>
        <dbReference type="Proteomes" id="UP000472267"/>
    </source>
</evidence>
<dbReference type="GO" id="GO:0005615">
    <property type="term" value="C:extracellular space"/>
    <property type="evidence" value="ECO:0007669"/>
    <property type="project" value="UniProtKB-KW"/>
</dbReference>
<reference evidence="4" key="2">
    <citation type="submission" date="2025-08" db="UniProtKB">
        <authorList>
            <consortium name="Ensembl"/>
        </authorList>
    </citation>
    <scope>IDENTIFICATION</scope>
</reference>
<keyword evidence="1" id="KW-0202">Cytokine</keyword>
<dbReference type="Pfam" id="PF00048">
    <property type="entry name" value="IL8"/>
    <property type="match status" value="1"/>
</dbReference>
<evidence type="ECO:0000256" key="2">
    <source>
        <dbReference type="SAM" id="SignalP"/>
    </source>
</evidence>
<dbReference type="Ensembl" id="ENSSFAT00005053844.1">
    <property type="protein sequence ID" value="ENSSFAP00005052188.1"/>
    <property type="gene ID" value="ENSSFAG00005025019.1"/>
</dbReference>
<dbReference type="InParanoid" id="A0A672JDB7"/>
<dbReference type="Gene3D" id="2.40.50.40">
    <property type="match status" value="1"/>
</dbReference>
<feature type="signal peptide" evidence="2">
    <location>
        <begin position="1"/>
        <end position="22"/>
    </location>
</feature>
<dbReference type="GO" id="GO:0008009">
    <property type="term" value="F:chemokine activity"/>
    <property type="evidence" value="ECO:0007669"/>
    <property type="project" value="InterPro"/>
</dbReference>
<organism evidence="4 5">
    <name type="scientific">Salarias fasciatus</name>
    <name type="common">Jewelled blenny</name>
    <name type="synonym">Blennius fasciatus</name>
    <dbReference type="NCBI Taxonomy" id="181472"/>
    <lineage>
        <taxon>Eukaryota</taxon>
        <taxon>Metazoa</taxon>
        <taxon>Chordata</taxon>
        <taxon>Craniata</taxon>
        <taxon>Vertebrata</taxon>
        <taxon>Euteleostomi</taxon>
        <taxon>Actinopterygii</taxon>
        <taxon>Neopterygii</taxon>
        <taxon>Teleostei</taxon>
        <taxon>Neoteleostei</taxon>
        <taxon>Acanthomorphata</taxon>
        <taxon>Ovalentaria</taxon>
        <taxon>Blenniimorphae</taxon>
        <taxon>Blenniiformes</taxon>
        <taxon>Blennioidei</taxon>
        <taxon>Blenniidae</taxon>
        <taxon>Salariinae</taxon>
        <taxon>Salarias</taxon>
    </lineage>
</organism>
<dbReference type="AlphaFoldDB" id="A0A672JDB7"/>
<evidence type="ECO:0000259" key="3">
    <source>
        <dbReference type="Pfam" id="PF00048"/>
    </source>
</evidence>
<dbReference type="InterPro" id="IPR036048">
    <property type="entry name" value="Interleukin_8-like_sf"/>
</dbReference>
<dbReference type="Proteomes" id="UP000472267">
    <property type="component" value="Chromosome 12"/>
</dbReference>
<dbReference type="InterPro" id="IPR001811">
    <property type="entry name" value="Chemokine_IL8-like_dom"/>
</dbReference>
<keyword evidence="5" id="KW-1185">Reference proteome</keyword>
<reference evidence="4" key="1">
    <citation type="submission" date="2019-06" db="EMBL/GenBank/DDBJ databases">
        <authorList>
            <consortium name="Wellcome Sanger Institute Data Sharing"/>
        </authorList>
    </citation>
    <scope>NUCLEOTIDE SEQUENCE [LARGE SCALE GENOMIC DNA]</scope>
</reference>
<keyword evidence="2" id="KW-0732">Signal</keyword>